<feature type="chain" id="PRO_5020371659" description="LNS2/PITP domain-containing protein" evidence="1">
    <location>
        <begin position="26"/>
        <end position="207"/>
    </location>
</feature>
<dbReference type="Gene3D" id="3.40.50.1000">
    <property type="entry name" value="HAD superfamily/HAD-like"/>
    <property type="match status" value="1"/>
</dbReference>
<accession>A0A4R5LQJ2</accession>
<keyword evidence="1" id="KW-0732">Signal</keyword>
<comment type="caution">
    <text evidence="3">The sequence shown here is derived from an EMBL/GenBank/DDBJ whole genome shotgun (WGS) entry which is preliminary data.</text>
</comment>
<feature type="signal peptide" evidence="1">
    <location>
        <begin position="1"/>
        <end position="25"/>
    </location>
</feature>
<dbReference type="AlphaFoldDB" id="A0A4R5LQJ2"/>
<dbReference type="RefSeq" id="WP_133213930.1">
    <property type="nucleotide sequence ID" value="NZ_SMSE01000003.1"/>
</dbReference>
<dbReference type="InterPro" id="IPR036412">
    <property type="entry name" value="HAD-like_sf"/>
</dbReference>
<reference evidence="3 4" key="1">
    <citation type="submission" date="2019-03" db="EMBL/GenBank/DDBJ databases">
        <title>Seongchinamella monodicae gen. nov., sp. nov., a novel member of the Gammaproteobacteria isolated from a tidal mudflat of beach.</title>
        <authorList>
            <person name="Yang H.G."/>
            <person name="Kang J.W."/>
            <person name="Lee S.D."/>
        </authorList>
    </citation>
    <scope>NUCLEOTIDE SEQUENCE [LARGE SCALE GENOMIC DNA]</scope>
    <source>
        <strain evidence="3 4">GH4-78</strain>
    </source>
</reference>
<sequence length="207" mass="22395">MHILSHLPVSARACLALVLAVMTVACSPAPLPTIPAASDSAQRLVVFDVDGTLTPGVFSAVLPREHAAEAVDMLTENGLRVIYLSARFPWFSSRLAHWLSEHGFAEGPVFVAQSIADNRNPSRFKLAILEAFKREGWQFAAAYGDSSTDFAAYSDAGIPRERIFALKRSGEDRCEPGPWAECLDGWGDHIPFVASRLTDAAAVADLL</sequence>
<protein>
    <recommendedName>
        <fullName evidence="2">LNS2/PITP domain-containing protein</fullName>
    </recommendedName>
</protein>
<name>A0A4R5LQJ2_9GAMM</name>
<dbReference type="InterPro" id="IPR031315">
    <property type="entry name" value="LNS2/PITP"/>
</dbReference>
<evidence type="ECO:0000313" key="3">
    <source>
        <dbReference type="EMBL" id="TDG12800.1"/>
    </source>
</evidence>
<keyword evidence="4" id="KW-1185">Reference proteome</keyword>
<gene>
    <name evidence="3" type="ORF">E2F43_14655</name>
</gene>
<dbReference type="CDD" id="cd01427">
    <property type="entry name" value="HAD_like"/>
    <property type="match status" value="1"/>
</dbReference>
<dbReference type="EMBL" id="SMSE01000003">
    <property type="protein sequence ID" value="TDG12800.1"/>
    <property type="molecule type" value="Genomic_DNA"/>
</dbReference>
<dbReference type="Pfam" id="PF24694">
    <property type="entry name" value="LNS2_PITM1-3"/>
    <property type="match status" value="1"/>
</dbReference>
<organism evidence="3 4">
    <name type="scientific">Seongchinamella unica</name>
    <dbReference type="NCBI Taxonomy" id="2547392"/>
    <lineage>
        <taxon>Bacteria</taxon>
        <taxon>Pseudomonadati</taxon>
        <taxon>Pseudomonadota</taxon>
        <taxon>Gammaproteobacteria</taxon>
        <taxon>Cellvibrionales</taxon>
        <taxon>Halieaceae</taxon>
        <taxon>Seongchinamella</taxon>
    </lineage>
</organism>
<evidence type="ECO:0000259" key="2">
    <source>
        <dbReference type="SMART" id="SM00775"/>
    </source>
</evidence>
<proteinExistence type="predicted"/>
<dbReference type="SMART" id="SM00775">
    <property type="entry name" value="LNS2"/>
    <property type="match status" value="1"/>
</dbReference>
<dbReference type="InterPro" id="IPR023214">
    <property type="entry name" value="HAD_sf"/>
</dbReference>
<dbReference type="OrthoDB" id="9154097at2"/>
<dbReference type="SUPFAM" id="SSF56784">
    <property type="entry name" value="HAD-like"/>
    <property type="match status" value="1"/>
</dbReference>
<evidence type="ECO:0000313" key="4">
    <source>
        <dbReference type="Proteomes" id="UP000295554"/>
    </source>
</evidence>
<evidence type="ECO:0000256" key="1">
    <source>
        <dbReference type="SAM" id="SignalP"/>
    </source>
</evidence>
<dbReference type="Proteomes" id="UP000295554">
    <property type="component" value="Unassembled WGS sequence"/>
</dbReference>
<feature type="domain" description="LNS2/PITP" evidence="2">
    <location>
        <begin position="45"/>
        <end position="175"/>
    </location>
</feature>